<evidence type="ECO:0000313" key="2">
    <source>
        <dbReference type="EMBL" id="PON74707.1"/>
    </source>
</evidence>
<name>A0A2P5DN43_PARAD</name>
<reference evidence="3" key="1">
    <citation type="submission" date="2016-06" db="EMBL/GenBank/DDBJ databases">
        <title>Parallel loss of symbiosis genes in relatives of nitrogen-fixing non-legume Parasponia.</title>
        <authorList>
            <person name="Van Velzen R."/>
            <person name="Holmer R."/>
            <person name="Bu F."/>
            <person name="Rutten L."/>
            <person name="Van Zeijl A."/>
            <person name="Liu W."/>
            <person name="Santuari L."/>
            <person name="Cao Q."/>
            <person name="Sharma T."/>
            <person name="Shen D."/>
            <person name="Roswanjaya Y."/>
            <person name="Wardhani T."/>
            <person name="Kalhor M.S."/>
            <person name="Jansen J."/>
            <person name="Van den Hoogen J."/>
            <person name="Gungor B."/>
            <person name="Hartog M."/>
            <person name="Hontelez J."/>
            <person name="Verver J."/>
            <person name="Yang W.-C."/>
            <person name="Schijlen E."/>
            <person name="Repin R."/>
            <person name="Schilthuizen M."/>
            <person name="Schranz E."/>
            <person name="Heidstra R."/>
            <person name="Miyata K."/>
            <person name="Fedorova E."/>
            <person name="Kohlen W."/>
            <person name="Bisseling T."/>
            <person name="Smit S."/>
            <person name="Geurts R."/>
        </authorList>
    </citation>
    <scope>NUCLEOTIDE SEQUENCE [LARGE SCALE GENOMIC DNA]</scope>
    <source>
        <strain evidence="3">cv. WU1-14</strain>
    </source>
</reference>
<feature type="compositionally biased region" description="Polar residues" evidence="1">
    <location>
        <begin position="1"/>
        <end position="10"/>
    </location>
</feature>
<accession>A0A2P5DN43</accession>
<evidence type="ECO:0008006" key="4">
    <source>
        <dbReference type="Google" id="ProtNLM"/>
    </source>
</evidence>
<feature type="region of interest" description="Disordered" evidence="1">
    <location>
        <begin position="1"/>
        <end position="27"/>
    </location>
</feature>
<protein>
    <recommendedName>
        <fullName evidence="4">Retrotransposon gag domain-containing protein</fullName>
    </recommendedName>
</protein>
<proteinExistence type="predicted"/>
<feature type="region of interest" description="Disordered" evidence="1">
    <location>
        <begin position="79"/>
        <end position="140"/>
    </location>
</feature>
<comment type="caution">
    <text evidence="2">The sequence shown here is derived from an EMBL/GenBank/DDBJ whole genome shotgun (WGS) entry which is preliminary data.</text>
</comment>
<evidence type="ECO:0000256" key="1">
    <source>
        <dbReference type="SAM" id="MobiDB-lite"/>
    </source>
</evidence>
<evidence type="ECO:0000313" key="3">
    <source>
        <dbReference type="Proteomes" id="UP000237105"/>
    </source>
</evidence>
<organism evidence="2 3">
    <name type="scientific">Parasponia andersonii</name>
    <name type="common">Sponia andersonii</name>
    <dbReference type="NCBI Taxonomy" id="3476"/>
    <lineage>
        <taxon>Eukaryota</taxon>
        <taxon>Viridiplantae</taxon>
        <taxon>Streptophyta</taxon>
        <taxon>Embryophyta</taxon>
        <taxon>Tracheophyta</taxon>
        <taxon>Spermatophyta</taxon>
        <taxon>Magnoliopsida</taxon>
        <taxon>eudicotyledons</taxon>
        <taxon>Gunneridae</taxon>
        <taxon>Pentapetalae</taxon>
        <taxon>rosids</taxon>
        <taxon>fabids</taxon>
        <taxon>Rosales</taxon>
        <taxon>Cannabaceae</taxon>
        <taxon>Parasponia</taxon>
    </lineage>
</organism>
<gene>
    <name evidence="2" type="ORF">PanWU01x14_047660</name>
</gene>
<sequence>MAPSRMTTRSTHPDAEGSSREARPDLEQKLDQMLAALTESNRKAEMAHKAILGLRNEVAEVHRDNTRLEGLLVSEARSKQREDFDEEVQQEFGSQPRGEVPAPSGSRMQGARQSQTRPLQTGVAMGRRRHGSPRGTPPDWKQEIMAELSKRLGAYHSQTPDDLAKQTVREINWTIFADWIQIEPRPRDFTTPTFKPFEGKTDHLDHIYHFQQKMFLETRDEAVACKDFSMTLVGSALLWFRQLLRNS</sequence>
<feature type="compositionally biased region" description="Basic and acidic residues" evidence="1">
    <location>
        <begin position="11"/>
        <end position="27"/>
    </location>
</feature>
<keyword evidence="3" id="KW-1185">Reference proteome</keyword>
<dbReference type="Proteomes" id="UP000237105">
    <property type="component" value="Unassembled WGS sequence"/>
</dbReference>
<dbReference type="EMBL" id="JXTB01000027">
    <property type="protein sequence ID" value="PON74707.1"/>
    <property type="molecule type" value="Genomic_DNA"/>
</dbReference>
<dbReference type="OrthoDB" id="1166289at2759"/>
<dbReference type="AlphaFoldDB" id="A0A2P5DN43"/>